<gene>
    <name evidence="1" type="ORF">PIB30_013691</name>
</gene>
<protein>
    <submittedName>
        <fullName evidence="1">Uncharacterized protein</fullName>
    </submittedName>
</protein>
<organism evidence="1 2">
    <name type="scientific">Stylosanthes scabra</name>
    <dbReference type="NCBI Taxonomy" id="79078"/>
    <lineage>
        <taxon>Eukaryota</taxon>
        <taxon>Viridiplantae</taxon>
        <taxon>Streptophyta</taxon>
        <taxon>Embryophyta</taxon>
        <taxon>Tracheophyta</taxon>
        <taxon>Spermatophyta</taxon>
        <taxon>Magnoliopsida</taxon>
        <taxon>eudicotyledons</taxon>
        <taxon>Gunneridae</taxon>
        <taxon>Pentapetalae</taxon>
        <taxon>rosids</taxon>
        <taxon>fabids</taxon>
        <taxon>Fabales</taxon>
        <taxon>Fabaceae</taxon>
        <taxon>Papilionoideae</taxon>
        <taxon>50 kb inversion clade</taxon>
        <taxon>dalbergioids sensu lato</taxon>
        <taxon>Dalbergieae</taxon>
        <taxon>Pterocarpus clade</taxon>
        <taxon>Stylosanthes</taxon>
    </lineage>
</organism>
<evidence type="ECO:0000313" key="1">
    <source>
        <dbReference type="EMBL" id="MED6180799.1"/>
    </source>
</evidence>
<evidence type="ECO:0000313" key="2">
    <source>
        <dbReference type="Proteomes" id="UP001341840"/>
    </source>
</evidence>
<name>A0ABU6W4S5_9FABA</name>
<comment type="caution">
    <text evidence="1">The sequence shown here is derived from an EMBL/GenBank/DDBJ whole genome shotgun (WGS) entry which is preliminary data.</text>
</comment>
<dbReference type="EMBL" id="JASCZI010181278">
    <property type="protein sequence ID" value="MED6180799.1"/>
    <property type="molecule type" value="Genomic_DNA"/>
</dbReference>
<accession>A0ABU6W4S5</accession>
<keyword evidence="2" id="KW-1185">Reference proteome</keyword>
<reference evidence="1 2" key="1">
    <citation type="journal article" date="2023" name="Plants (Basel)">
        <title>Bridging the Gap: Combining Genomics and Transcriptomics Approaches to Understand Stylosanthes scabra, an Orphan Legume from the Brazilian Caatinga.</title>
        <authorList>
            <person name="Ferreira-Neto J.R.C."/>
            <person name="da Silva M.D."/>
            <person name="Binneck E."/>
            <person name="de Melo N.F."/>
            <person name="da Silva R.H."/>
            <person name="de Melo A.L.T.M."/>
            <person name="Pandolfi V."/>
            <person name="Bustamante F.O."/>
            <person name="Brasileiro-Vidal A.C."/>
            <person name="Benko-Iseppon A.M."/>
        </authorList>
    </citation>
    <scope>NUCLEOTIDE SEQUENCE [LARGE SCALE GENOMIC DNA]</scope>
    <source>
        <tissue evidence="1">Leaves</tissue>
    </source>
</reference>
<dbReference type="Proteomes" id="UP001341840">
    <property type="component" value="Unassembled WGS sequence"/>
</dbReference>
<proteinExistence type="predicted"/>
<sequence>MTKSSASSTHCCNRTRTCPRRGGALYSQTVMRCTTREKDKRSCDEEAALAVAKKKNKEKEVWDLRLVIT</sequence>